<feature type="domain" description="Ice-binding protein C-terminal" evidence="2">
    <location>
        <begin position="230"/>
        <end position="253"/>
    </location>
</feature>
<gene>
    <name evidence="3" type="ORF">PITCH_A830010</name>
</gene>
<name>A0A445N303_9BACT</name>
<evidence type="ECO:0000313" key="3">
    <source>
        <dbReference type="EMBL" id="SPD76102.1"/>
    </source>
</evidence>
<organism evidence="3">
    <name type="scientific">uncultured Desulfobacterium sp</name>
    <dbReference type="NCBI Taxonomy" id="201089"/>
    <lineage>
        <taxon>Bacteria</taxon>
        <taxon>Pseudomonadati</taxon>
        <taxon>Thermodesulfobacteriota</taxon>
        <taxon>Desulfobacteria</taxon>
        <taxon>Desulfobacterales</taxon>
        <taxon>Desulfobacteriaceae</taxon>
        <taxon>Desulfobacterium</taxon>
        <taxon>environmental samples</taxon>
    </lineage>
</organism>
<feature type="signal peptide" evidence="1">
    <location>
        <begin position="1"/>
        <end position="24"/>
    </location>
</feature>
<reference evidence="3" key="1">
    <citation type="submission" date="2018-01" db="EMBL/GenBank/DDBJ databases">
        <authorList>
            <person name="Regsiter A."/>
            <person name="William W."/>
        </authorList>
    </citation>
    <scope>NUCLEOTIDE SEQUENCE</scope>
    <source>
        <strain evidence="3">TRIP AH-1</strain>
    </source>
</reference>
<dbReference type="NCBIfam" id="TIGR02595">
    <property type="entry name" value="PEP_CTERM"/>
    <property type="match status" value="1"/>
</dbReference>
<evidence type="ECO:0000256" key="1">
    <source>
        <dbReference type="SAM" id="SignalP"/>
    </source>
</evidence>
<protein>
    <recommendedName>
        <fullName evidence="2">Ice-binding protein C-terminal domain-containing protein</fullName>
    </recommendedName>
</protein>
<dbReference type="EMBL" id="OJIN01000229">
    <property type="protein sequence ID" value="SPD76102.1"/>
    <property type="molecule type" value="Genomic_DNA"/>
</dbReference>
<proteinExistence type="predicted"/>
<dbReference type="InterPro" id="IPR013424">
    <property type="entry name" value="Ice-binding_C"/>
</dbReference>
<dbReference type="AlphaFoldDB" id="A0A445N303"/>
<evidence type="ECO:0000259" key="2">
    <source>
        <dbReference type="Pfam" id="PF07589"/>
    </source>
</evidence>
<accession>A0A445N303</accession>
<sequence>MKIKNIFLSIMVIAFLAGAGNAFAGPFGDNITIWDNRGVGSLTNPSEDQETEPGMINNQNWDLEGFFLDGSLLTIVGGFNFLSGYSYNGHIYTIGDLFLDTDGDASYGTTASLTDFSGYDYVLDLNVSGGSFSAIELIADTRLYDVIEDYNSPESSPWKYRDSGKIIKENLALTYQGGLTDAYTELLGGNHHTLSLDLSGLSFLAGKEFTAHITMDCGNDNLMGKGAVAPVPEPATMLLLGCGLVGLTAAGRKRICRA</sequence>
<dbReference type="Pfam" id="PF07589">
    <property type="entry name" value="PEP-CTERM"/>
    <property type="match status" value="1"/>
</dbReference>
<keyword evidence="1" id="KW-0732">Signal</keyword>
<feature type="chain" id="PRO_5019334259" description="Ice-binding protein C-terminal domain-containing protein" evidence="1">
    <location>
        <begin position="25"/>
        <end position="258"/>
    </location>
</feature>